<dbReference type="Proteomes" id="UP000322267">
    <property type="component" value="Unassembled WGS sequence"/>
</dbReference>
<sequence>MSNLETGQDEIKEIAKRIETSQNEDAIALLRNFHTQIDSKTEVLNRRLFNAETDIQKLEK</sequence>
<accession>A0A5D4NYJ7</accession>
<evidence type="ECO:0000313" key="1">
    <source>
        <dbReference type="EMBL" id="TYS17802.1"/>
    </source>
</evidence>
<organism evidence="1 2">
    <name type="scientific">Rossellomorea vietnamensis</name>
    <dbReference type="NCBI Taxonomy" id="218284"/>
    <lineage>
        <taxon>Bacteria</taxon>
        <taxon>Bacillati</taxon>
        <taxon>Bacillota</taxon>
        <taxon>Bacilli</taxon>
        <taxon>Bacillales</taxon>
        <taxon>Bacillaceae</taxon>
        <taxon>Rossellomorea</taxon>
    </lineage>
</organism>
<reference evidence="1 2" key="1">
    <citation type="submission" date="2019-08" db="EMBL/GenBank/DDBJ databases">
        <title>Bacillus genomes from the desert of Cuatro Cienegas, Coahuila.</title>
        <authorList>
            <person name="Olmedo-Alvarez G."/>
        </authorList>
    </citation>
    <scope>NUCLEOTIDE SEQUENCE [LARGE SCALE GENOMIC DNA]</scope>
    <source>
        <strain evidence="1 2">CH34_1T</strain>
    </source>
</reference>
<dbReference type="EMBL" id="VTEI01000003">
    <property type="protein sequence ID" value="TYS17802.1"/>
    <property type="molecule type" value="Genomic_DNA"/>
</dbReference>
<dbReference type="AlphaFoldDB" id="A0A5D4NYJ7"/>
<proteinExistence type="predicted"/>
<dbReference type="RefSeq" id="WP_148939183.1">
    <property type="nucleotide sequence ID" value="NZ_VTEI01000003.1"/>
</dbReference>
<gene>
    <name evidence="1" type="ORF">FZC78_08075</name>
</gene>
<comment type="caution">
    <text evidence="1">The sequence shown here is derived from an EMBL/GenBank/DDBJ whole genome shotgun (WGS) entry which is preliminary data.</text>
</comment>
<name>A0A5D4NYJ7_9BACI</name>
<evidence type="ECO:0000313" key="2">
    <source>
        <dbReference type="Proteomes" id="UP000322267"/>
    </source>
</evidence>
<protein>
    <submittedName>
        <fullName evidence="1">Uncharacterized protein</fullName>
    </submittedName>
</protein>
<dbReference type="OrthoDB" id="2862130at2"/>